<dbReference type="AlphaFoldDB" id="A0A2G8SH73"/>
<name>A0A2G8SH73_9APHY</name>
<gene>
    <name evidence="2" type="ORF">GSI_04552</name>
</gene>
<accession>A0A2G8SH73</accession>
<evidence type="ECO:0008006" key="4">
    <source>
        <dbReference type="Google" id="ProtNLM"/>
    </source>
</evidence>
<organism evidence="2 3">
    <name type="scientific">Ganoderma sinense ZZ0214-1</name>
    <dbReference type="NCBI Taxonomy" id="1077348"/>
    <lineage>
        <taxon>Eukaryota</taxon>
        <taxon>Fungi</taxon>
        <taxon>Dikarya</taxon>
        <taxon>Basidiomycota</taxon>
        <taxon>Agaricomycotina</taxon>
        <taxon>Agaricomycetes</taxon>
        <taxon>Polyporales</taxon>
        <taxon>Polyporaceae</taxon>
        <taxon>Ganoderma</taxon>
    </lineage>
</organism>
<reference evidence="2 3" key="1">
    <citation type="journal article" date="2015" name="Sci. Rep.">
        <title>Chromosome-level genome map provides insights into diverse defense mechanisms in the medicinal fungus Ganoderma sinense.</title>
        <authorList>
            <person name="Zhu Y."/>
            <person name="Xu J."/>
            <person name="Sun C."/>
            <person name="Zhou S."/>
            <person name="Xu H."/>
            <person name="Nelson D.R."/>
            <person name="Qian J."/>
            <person name="Song J."/>
            <person name="Luo H."/>
            <person name="Xiang L."/>
            <person name="Li Y."/>
            <person name="Xu Z."/>
            <person name="Ji A."/>
            <person name="Wang L."/>
            <person name="Lu S."/>
            <person name="Hayward A."/>
            <person name="Sun W."/>
            <person name="Li X."/>
            <person name="Schwartz D.C."/>
            <person name="Wang Y."/>
            <person name="Chen S."/>
        </authorList>
    </citation>
    <scope>NUCLEOTIDE SEQUENCE [LARGE SCALE GENOMIC DNA]</scope>
    <source>
        <strain evidence="2 3">ZZ0214-1</strain>
    </source>
</reference>
<evidence type="ECO:0000256" key="1">
    <source>
        <dbReference type="SAM" id="Phobius"/>
    </source>
</evidence>
<dbReference type="STRING" id="1077348.A0A2G8SH73"/>
<dbReference type="Proteomes" id="UP000230002">
    <property type="component" value="Unassembled WGS sequence"/>
</dbReference>
<dbReference type="OrthoDB" id="2681331at2759"/>
<proteinExistence type="predicted"/>
<sequence length="109" mass="11788">MDMDMVCPVRVCAAQVLVVLTPSESYLVDILHDRSAESIAASSAFRALVSAFATTGMLPLIDAVRVIVTNALFALVGWLGFAAILLTMRYGARMRAWVDIGFTTEEDSC</sequence>
<protein>
    <recommendedName>
        <fullName evidence="4">MFS general substrate transporter</fullName>
    </recommendedName>
</protein>
<keyword evidence="1" id="KW-1133">Transmembrane helix</keyword>
<keyword evidence="3" id="KW-1185">Reference proteome</keyword>
<feature type="transmembrane region" description="Helical" evidence="1">
    <location>
        <begin position="67"/>
        <end position="86"/>
    </location>
</feature>
<keyword evidence="1" id="KW-0812">Transmembrane</keyword>
<dbReference type="EMBL" id="AYKW01000008">
    <property type="protein sequence ID" value="PIL33103.1"/>
    <property type="molecule type" value="Genomic_DNA"/>
</dbReference>
<comment type="caution">
    <text evidence="2">The sequence shown here is derived from an EMBL/GenBank/DDBJ whole genome shotgun (WGS) entry which is preliminary data.</text>
</comment>
<keyword evidence="1" id="KW-0472">Membrane</keyword>
<evidence type="ECO:0000313" key="3">
    <source>
        <dbReference type="Proteomes" id="UP000230002"/>
    </source>
</evidence>
<evidence type="ECO:0000313" key="2">
    <source>
        <dbReference type="EMBL" id="PIL33103.1"/>
    </source>
</evidence>